<feature type="domain" description="DEAD-box RNA helicase Q" evidence="13">
    <location>
        <begin position="135"/>
        <end position="163"/>
    </location>
</feature>
<protein>
    <recommendedName>
        <fullName evidence="1">RNA helicase</fullName>
        <ecNumber evidence="1">3.6.4.13</ecNumber>
    </recommendedName>
</protein>
<evidence type="ECO:0000256" key="4">
    <source>
        <dbReference type="ARBA" id="ARBA00022806"/>
    </source>
</evidence>
<evidence type="ECO:0000259" key="11">
    <source>
        <dbReference type="PROSITE" id="PS51192"/>
    </source>
</evidence>
<dbReference type="PANTHER" id="PTHR47959">
    <property type="entry name" value="ATP-DEPENDENT RNA HELICASE RHLE-RELATED"/>
    <property type="match status" value="1"/>
</dbReference>
<evidence type="ECO:0000256" key="10">
    <source>
        <dbReference type="SAM" id="MobiDB-lite"/>
    </source>
</evidence>
<evidence type="ECO:0000256" key="6">
    <source>
        <dbReference type="ARBA" id="ARBA00022884"/>
    </source>
</evidence>
<dbReference type="InterPro" id="IPR027417">
    <property type="entry name" value="P-loop_NTPase"/>
</dbReference>
<dbReference type="SMART" id="SM00490">
    <property type="entry name" value="HELICc"/>
    <property type="match status" value="1"/>
</dbReference>
<proteinExistence type="inferred from homology"/>
<comment type="similarity">
    <text evidence="7">Belongs to the DEAD box helicase family. DDX52/ROK1 subfamily.</text>
</comment>
<dbReference type="Pfam" id="PF00271">
    <property type="entry name" value="Helicase_C"/>
    <property type="match status" value="1"/>
</dbReference>
<dbReference type="InterPro" id="IPR014014">
    <property type="entry name" value="RNA_helicase_DEAD_Q_motif"/>
</dbReference>
<accession>A0ABP0U7L4</accession>
<evidence type="ECO:0000256" key="5">
    <source>
        <dbReference type="ARBA" id="ARBA00022840"/>
    </source>
</evidence>
<dbReference type="InterPro" id="IPR014001">
    <property type="entry name" value="Helicase_ATP-bd"/>
</dbReference>
<feature type="compositionally biased region" description="Basic and acidic residues" evidence="10">
    <location>
        <begin position="90"/>
        <end position="102"/>
    </location>
</feature>
<feature type="region of interest" description="Disordered" evidence="10">
    <location>
        <begin position="509"/>
        <end position="575"/>
    </location>
</feature>
<evidence type="ECO:0000256" key="8">
    <source>
        <dbReference type="ARBA" id="ARBA00047984"/>
    </source>
</evidence>
<dbReference type="Gene3D" id="3.40.50.300">
    <property type="entry name" value="P-loop containing nucleotide triphosphate hydrolases"/>
    <property type="match status" value="2"/>
</dbReference>
<dbReference type="PROSITE" id="PS51195">
    <property type="entry name" value="Q_MOTIF"/>
    <property type="match status" value="1"/>
</dbReference>
<feature type="region of interest" description="Disordered" evidence="10">
    <location>
        <begin position="32"/>
        <end position="102"/>
    </location>
</feature>
<keyword evidence="4" id="KW-0347">Helicase</keyword>
<dbReference type="EC" id="3.6.4.13" evidence="1"/>
<keyword evidence="2" id="KW-0547">Nucleotide-binding</keyword>
<evidence type="ECO:0000256" key="1">
    <source>
        <dbReference type="ARBA" id="ARBA00012552"/>
    </source>
</evidence>
<gene>
    <name evidence="14" type="ORF">CSSPTR1EN2_LOCUS12349</name>
</gene>
<feature type="short sequence motif" description="Q motif" evidence="9">
    <location>
        <begin position="135"/>
        <end position="163"/>
    </location>
</feature>
<dbReference type="EMBL" id="OZ019894">
    <property type="protein sequence ID" value="CAK9214673.1"/>
    <property type="molecule type" value="Genomic_DNA"/>
</dbReference>
<dbReference type="PANTHER" id="PTHR47959:SF15">
    <property type="entry name" value="RNA HELICASE"/>
    <property type="match status" value="1"/>
</dbReference>
<evidence type="ECO:0000313" key="15">
    <source>
        <dbReference type="Proteomes" id="UP001497512"/>
    </source>
</evidence>
<evidence type="ECO:0000259" key="13">
    <source>
        <dbReference type="PROSITE" id="PS51195"/>
    </source>
</evidence>
<dbReference type="InterPro" id="IPR011545">
    <property type="entry name" value="DEAD/DEAH_box_helicase_dom"/>
</dbReference>
<dbReference type="PROSITE" id="PS51192">
    <property type="entry name" value="HELICASE_ATP_BIND_1"/>
    <property type="match status" value="1"/>
</dbReference>
<dbReference type="SUPFAM" id="SSF52540">
    <property type="entry name" value="P-loop containing nucleoside triphosphate hydrolases"/>
    <property type="match status" value="1"/>
</dbReference>
<dbReference type="PROSITE" id="PS51194">
    <property type="entry name" value="HELICASE_CTER"/>
    <property type="match status" value="1"/>
</dbReference>
<comment type="catalytic activity">
    <reaction evidence="8">
        <text>ATP + H2O = ADP + phosphate + H(+)</text>
        <dbReference type="Rhea" id="RHEA:13065"/>
        <dbReference type="ChEBI" id="CHEBI:15377"/>
        <dbReference type="ChEBI" id="CHEBI:15378"/>
        <dbReference type="ChEBI" id="CHEBI:30616"/>
        <dbReference type="ChEBI" id="CHEBI:43474"/>
        <dbReference type="ChEBI" id="CHEBI:456216"/>
        <dbReference type="EC" id="3.6.4.13"/>
    </reaction>
</comment>
<dbReference type="SMART" id="SM00487">
    <property type="entry name" value="DEXDc"/>
    <property type="match status" value="1"/>
</dbReference>
<reference evidence="14" key="1">
    <citation type="submission" date="2024-02" db="EMBL/GenBank/DDBJ databases">
        <authorList>
            <consortium name="ELIXIR-Norway"/>
            <consortium name="Elixir Norway"/>
        </authorList>
    </citation>
    <scope>NUCLEOTIDE SEQUENCE</scope>
</reference>
<evidence type="ECO:0000256" key="7">
    <source>
        <dbReference type="ARBA" id="ARBA00024355"/>
    </source>
</evidence>
<evidence type="ECO:0000256" key="9">
    <source>
        <dbReference type="PROSITE-ProRule" id="PRU00552"/>
    </source>
</evidence>
<dbReference type="InterPro" id="IPR001650">
    <property type="entry name" value="Helicase_C-like"/>
</dbReference>
<evidence type="ECO:0000256" key="2">
    <source>
        <dbReference type="ARBA" id="ARBA00022741"/>
    </source>
</evidence>
<dbReference type="Pfam" id="PF00270">
    <property type="entry name" value="DEAD"/>
    <property type="match status" value="1"/>
</dbReference>
<organism evidence="14 15">
    <name type="scientific">Sphagnum troendelagicum</name>
    <dbReference type="NCBI Taxonomy" id="128251"/>
    <lineage>
        <taxon>Eukaryota</taxon>
        <taxon>Viridiplantae</taxon>
        <taxon>Streptophyta</taxon>
        <taxon>Embryophyta</taxon>
        <taxon>Bryophyta</taxon>
        <taxon>Sphagnophytina</taxon>
        <taxon>Sphagnopsida</taxon>
        <taxon>Sphagnales</taxon>
        <taxon>Sphagnaceae</taxon>
        <taxon>Sphagnum</taxon>
    </lineage>
</organism>
<dbReference type="InterPro" id="IPR050079">
    <property type="entry name" value="DEAD_box_RNA_helicase"/>
</dbReference>
<evidence type="ECO:0000259" key="12">
    <source>
        <dbReference type="PROSITE" id="PS51194"/>
    </source>
</evidence>
<feature type="compositionally biased region" description="Basic residues" evidence="10">
    <location>
        <begin position="533"/>
        <end position="542"/>
    </location>
</feature>
<feature type="domain" description="Helicase C-terminal" evidence="12">
    <location>
        <begin position="347"/>
        <end position="508"/>
    </location>
</feature>
<dbReference type="InterPro" id="IPR044764">
    <property type="entry name" value="DDX52/Rok1_DEADc"/>
</dbReference>
<keyword evidence="3" id="KW-0378">Hydrolase</keyword>
<feature type="compositionally biased region" description="Basic residues" evidence="10">
    <location>
        <begin position="64"/>
        <end position="73"/>
    </location>
</feature>
<evidence type="ECO:0000313" key="14">
    <source>
        <dbReference type="EMBL" id="CAK9214673.1"/>
    </source>
</evidence>
<dbReference type="CDD" id="cd17957">
    <property type="entry name" value="DEADc_DDX52"/>
    <property type="match status" value="1"/>
</dbReference>
<evidence type="ECO:0000256" key="3">
    <source>
        <dbReference type="ARBA" id="ARBA00022801"/>
    </source>
</evidence>
<dbReference type="CDD" id="cd18787">
    <property type="entry name" value="SF2_C_DEAD"/>
    <property type="match status" value="1"/>
</dbReference>
<feature type="domain" description="Helicase ATP-binding" evidence="11">
    <location>
        <begin position="166"/>
        <end position="336"/>
    </location>
</feature>
<keyword evidence="15" id="KW-1185">Reference proteome</keyword>
<keyword evidence="6" id="KW-0694">RNA-binding</keyword>
<name>A0ABP0U7L4_9BRYO</name>
<sequence length="575" mass="64302">MDPSFLFAGVRFDRKRFAADVNRFKQHSGALLADEHDDDKHGGQTQNGSDAIASLNMVESTGVQKKKKKKRKLKHEDESSFNIFKPPEVNNDKSEQKPSVKRKIPEAEFVGLQRKKYRIHVAGHNIPAPLLDFDQLKTQFRCKSYLMQNIANAGYREPTPIQRQVIPVLLAGRECFACAPTGSGKTLAFLLPILMRLKVPSKDGVRAVILCPTRELALQTTRELKKLIVGKKFRVRVMTKALARCSDFSKLPCDILVSTPLRLDALLKESKIDLGRVEHLVMDESDKLFEMGFVEQIDAVVASCTHPSITRSLFSATLPDSVEELARTIMHDAVRIVIGERNSAAQTVKQRLVFVGTEEGKLLALRQIFKESLQPPVLIFVQSKERAQELHRELENDDIKVDSIHADRTQAQRDAAVEKFREGKTWVLIATDLLGRGMDFKGVNVVINYDFPHTSASYIHRVGRSGRAGRSGQAITLYTEEDVPLLHSTAHIIQASGCEVPGWMLSLPKGPKRKAPTSREAISTRPPLEAKVFKRKANKPLKVKPVPDAKGTNENQLKSKKSRKGQHISDEGVLT</sequence>
<dbReference type="Proteomes" id="UP001497512">
    <property type="component" value="Chromosome 2"/>
</dbReference>
<keyword evidence="5" id="KW-0067">ATP-binding</keyword>